<proteinExistence type="predicted"/>
<keyword evidence="3" id="KW-1185">Reference proteome</keyword>
<evidence type="ECO:0000313" key="3">
    <source>
        <dbReference type="Proteomes" id="UP000642468"/>
    </source>
</evidence>
<name>A0ABR8JEK8_9BACT</name>
<reference evidence="2 3" key="1">
    <citation type="submission" date="2020-09" db="EMBL/GenBank/DDBJ databases">
        <authorList>
            <person name="Kim M.K."/>
        </authorList>
    </citation>
    <scope>NUCLEOTIDE SEQUENCE [LARGE SCALE GENOMIC DNA]</scope>
    <source>
        <strain evidence="2 3">BT646</strain>
    </source>
</reference>
<organism evidence="2 3">
    <name type="scientific">Hymenobacter duratus</name>
    <dbReference type="NCBI Taxonomy" id="2771356"/>
    <lineage>
        <taxon>Bacteria</taxon>
        <taxon>Pseudomonadati</taxon>
        <taxon>Bacteroidota</taxon>
        <taxon>Cytophagia</taxon>
        <taxon>Cytophagales</taxon>
        <taxon>Hymenobacteraceae</taxon>
        <taxon>Hymenobacter</taxon>
    </lineage>
</organism>
<comment type="caution">
    <text evidence="2">The sequence shown here is derived from an EMBL/GenBank/DDBJ whole genome shotgun (WGS) entry which is preliminary data.</text>
</comment>
<dbReference type="EMBL" id="JACWZZ010000002">
    <property type="protein sequence ID" value="MBD2715298.1"/>
    <property type="molecule type" value="Genomic_DNA"/>
</dbReference>
<dbReference type="RefSeq" id="WP_190784315.1">
    <property type="nucleotide sequence ID" value="NZ_JACWZZ010000002.1"/>
</dbReference>
<feature type="chain" id="PRO_5045833135" evidence="1">
    <location>
        <begin position="27"/>
        <end position="92"/>
    </location>
</feature>
<sequence>MFLTYSLRCALFLLGCVLFLVTGSCSKEDAVAPLPTEDMIQGQVTPARAASYVTLTGADGRDTYSLTAEPSSSYNAPALCSICMQFPAILTR</sequence>
<protein>
    <submittedName>
        <fullName evidence="2">Uncharacterized protein</fullName>
    </submittedName>
</protein>
<accession>A0ABR8JEK8</accession>
<dbReference type="Proteomes" id="UP000642468">
    <property type="component" value="Unassembled WGS sequence"/>
</dbReference>
<evidence type="ECO:0000313" key="2">
    <source>
        <dbReference type="EMBL" id="MBD2715298.1"/>
    </source>
</evidence>
<keyword evidence="1" id="KW-0732">Signal</keyword>
<evidence type="ECO:0000256" key="1">
    <source>
        <dbReference type="SAM" id="SignalP"/>
    </source>
</evidence>
<gene>
    <name evidence="2" type="ORF">IC231_09640</name>
</gene>
<feature type="signal peptide" evidence="1">
    <location>
        <begin position="1"/>
        <end position="26"/>
    </location>
</feature>